<evidence type="ECO:0000256" key="1">
    <source>
        <dbReference type="ARBA" id="ARBA00004123"/>
    </source>
</evidence>
<feature type="compositionally biased region" description="Basic residues" evidence="4">
    <location>
        <begin position="118"/>
        <end position="129"/>
    </location>
</feature>
<name>A0AAN7U4W1_9PEZI</name>
<feature type="compositionally biased region" description="Basic and acidic residues" evidence="4">
    <location>
        <begin position="345"/>
        <end position="354"/>
    </location>
</feature>
<feature type="domain" description="HTH myb-type" evidence="6">
    <location>
        <begin position="696"/>
        <end position="749"/>
    </location>
</feature>
<feature type="compositionally biased region" description="Polar residues" evidence="4">
    <location>
        <begin position="1067"/>
        <end position="1080"/>
    </location>
</feature>
<feature type="region of interest" description="Disordered" evidence="4">
    <location>
        <begin position="1"/>
        <end position="159"/>
    </location>
</feature>
<dbReference type="InterPro" id="IPR051651">
    <property type="entry name" value="DMTF1_DNA-bind_reg"/>
</dbReference>
<reference evidence="7 8" key="1">
    <citation type="submission" date="2023-10" db="EMBL/GenBank/DDBJ databases">
        <title>Draft genome sequence of Xylaria bambusicola isolate GMP-LS, the root and basal stem rot pathogen of sugarcane in Indonesia.</title>
        <authorList>
            <person name="Selvaraj P."/>
            <person name="Muralishankar V."/>
            <person name="Muruganantham S."/>
            <person name="Sp S."/>
            <person name="Haryani S."/>
            <person name="Lau K.J.X."/>
            <person name="Naqvi N.I."/>
        </authorList>
    </citation>
    <scope>NUCLEOTIDE SEQUENCE [LARGE SCALE GENOMIC DNA]</scope>
    <source>
        <strain evidence="7">GMP-LS</strain>
    </source>
</reference>
<feature type="domain" description="Myb-like" evidence="5">
    <location>
        <begin position="748"/>
        <end position="820"/>
    </location>
</feature>
<feature type="compositionally biased region" description="Basic and acidic residues" evidence="4">
    <location>
        <begin position="314"/>
        <end position="330"/>
    </location>
</feature>
<dbReference type="Gene3D" id="1.10.10.60">
    <property type="entry name" value="Homeodomain-like"/>
    <property type="match status" value="2"/>
</dbReference>
<evidence type="ECO:0008006" key="9">
    <source>
        <dbReference type="Google" id="ProtNLM"/>
    </source>
</evidence>
<dbReference type="InterPro" id="IPR001005">
    <property type="entry name" value="SANT/Myb"/>
</dbReference>
<feature type="compositionally biased region" description="Basic and acidic residues" evidence="4">
    <location>
        <begin position="981"/>
        <end position="1004"/>
    </location>
</feature>
<sequence>MGNSTSQPKEEEGGYGTNNNTLEQEQDELRDNHLPSDDLAFSSQINSSIGPAFLPPQRRNNVEYSSSPTSRLHSSQAPTPVPKRSISTSSPYQSSPTFNSSADLAAEPIEHENYAQLSKKRRRNKKRRSSASQPPDVDSQTVAQPPSIDLDYKEEQDHSEIVEDANMIDADFSASAQAWSQQKKVRKENKRAARLAKQQAEASSTVENGQEEESRFRDLWLSQEASIAAKREQEEEADDEVRITATAEANEPVEAINLVEPTEPEDTASKKRKRKSQTQPEYELHQVSKKKRKRSHSKTVDITAEDNEFLHNNAFERPESSPDGEIHFDDLAEQLYSRRKRKLHHEPIETESKPAAEAQPNFEEPIEDTDDYPRVESDLLETAIVDSKADSAVDSELEEVYRDDDIDEDYNDGTVDNHAETTAETPITRHRTTTSSQSASLGASKVPINTVYSAEFVPGVMQGEVPDHQQGNRAVMNGRAAPSENGASIDDIEVPSSLPLPSSTGDISTKGTKRRASIKTSTGRRRVVKPDFFSRLIEEDIGEDTDSQSPSTAARSRKIDKAKGKQISASEEEVQAGPSSGNGKSGQRKISSMLTDGPYSDADGAVTPSGDSVVRLRWPKSPATLSGAFTEFEIRNLSQAIERFRDDHGMTQHQVNELIHSNPKESRAGELWENITATCPGRSRQKVINQTRRKFHNFVARGTWTAEQERELREMYEQYGNKYAQIGHFINRHPEDVRDRIRNYIICGDKLRKDQWSQEESDRLVAIVEQAIEEIRKQRARRGMDDSRPVEEDINWQLVSQGMDRTRSRIQCIAKWKAIKPQLAGGGLDGEAIPIDQIIQQARETATTMSYRNRSLIIKEILKSGANADSRIPWLRVRNELGCQWTRPPLMVVWFRLRRTLPNWQSLNVKETCTLLMQKFQHTHKLEYSDGEGNAVDPDVEYREIEYKIRKGRKTNPTPKSAAFISNASDDEDDGEEEDVKEGVVRDRHDATDDEGARDPEMKASRGNRYSSVDLSVGNKEREVADSEPEAQTQSSSRRRRHRRGYSGGRRYKSQDFQRDDIDDQSSDTNASQVSSIPAR</sequence>
<protein>
    <recommendedName>
        <fullName evidence="9">Myb-like domain-containing protein</fullName>
    </recommendedName>
</protein>
<dbReference type="GO" id="GO:0003700">
    <property type="term" value="F:DNA-binding transcription factor activity"/>
    <property type="evidence" value="ECO:0007669"/>
    <property type="project" value="TreeGrafter"/>
</dbReference>
<evidence type="ECO:0000259" key="5">
    <source>
        <dbReference type="PROSITE" id="PS50090"/>
    </source>
</evidence>
<dbReference type="Pfam" id="PF13921">
    <property type="entry name" value="Myb_DNA-bind_6"/>
    <property type="match status" value="1"/>
</dbReference>
<evidence type="ECO:0000256" key="4">
    <source>
        <dbReference type="SAM" id="MobiDB-lite"/>
    </source>
</evidence>
<feature type="region of interest" description="Disordered" evidence="4">
    <location>
        <begin position="181"/>
        <end position="373"/>
    </location>
</feature>
<organism evidence="7 8">
    <name type="scientific">Xylaria bambusicola</name>
    <dbReference type="NCBI Taxonomy" id="326684"/>
    <lineage>
        <taxon>Eukaryota</taxon>
        <taxon>Fungi</taxon>
        <taxon>Dikarya</taxon>
        <taxon>Ascomycota</taxon>
        <taxon>Pezizomycotina</taxon>
        <taxon>Sordariomycetes</taxon>
        <taxon>Xylariomycetidae</taxon>
        <taxon>Xylariales</taxon>
        <taxon>Xylariaceae</taxon>
        <taxon>Xylaria</taxon>
    </lineage>
</organism>
<comment type="subcellular location">
    <subcellularLocation>
        <location evidence="1">Nucleus</location>
    </subcellularLocation>
</comment>
<feature type="compositionally biased region" description="Basic and acidic residues" evidence="4">
    <location>
        <begin position="27"/>
        <end position="36"/>
    </location>
</feature>
<feature type="region of interest" description="Disordered" evidence="4">
    <location>
        <begin position="462"/>
        <end position="524"/>
    </location>
</feature>
<dbReference type="Proteomes" id="UP001305414">
    <property type="component" value="Unassembled WGS sequence"/>
</dbReference>
<feature type="compositionally biased region" description="Polar residues" evidence="4">
    <location>
        <begin position="58"/>
        <end position="78"/>
    </location>
</feature>
<feature type="compositionally biased region" description="Basic residues" evidence="4">
    <location>
        <begin position="511"/>
        <end position="524"/>
    </location>
</feature>
<feature type="compositionally biased region" description="Polar residues" evidence="4">
    <location>
        <begin position="955"/>
        <end position="968"/>
    </location>
</feature>
<evidence type="ECO:0000313" key="8">
    <source>
        <dbReference type="Proteomes" id="UP001305414"/>
    </source>
</evidence>
<feature type="region of interest" description="Disordered" evidence="4">
    <location>
        <begin position="386"/>
        <end position="442"/>
    </location>
</feature>
<feature type="region of interest" description="Disordered" evidence="4">
    <location>
        <begin position="953"/>
        <end position="1080"/>
    </location>
</feature>
<dbReference type="SMART" id="SM00717">
    <property type="entry name" value="SANT"/>
    <property type="match status" value="3"/>
</dbReference>
<keyword evidence="3" id="KW-0539">Nucleus</keyword>
<feature type="compositionally biased region" description="Polar residues" evidence="4">
    <location>
        <begin position="499"/>
        <end position="510"/>
    </location>
</feature>
<keyword evidence="2" id="KW-0238">DNA-binding</keyword>
<feature type="compositionally biased region" description="Basic and acidic residues" evidence="4">
    <location>
        <begin position="150"/>
        <end position="159"/>
    </location>
</feature>
<keyword evidence="8" id="KW-1185">Reference proteome</keyword>
<dbReference type="PROSITE" id="PS51294">
    <property type="entry name" value="HTH_MYB"/>
    <property type="match status" value="1"/>
</dbReference>
<feature type="compositionally biased region" description="Acidic residues" evidence="4">
    <location>
        <begin position="969"/>
        <end position="980"/>
    </location>
</feature>
<proteinExistence type="predicted"/>
<comment type="caution">
    <text evidence="7">The sequence shown here is derived from an EMBL/GenBank/DDBJ whole genome shotgun (WGS) entry which is preliminary data.</text>
</comment>
<dbReference type="InterPro" id="IPR009057">
    <property type="entry name" value="Homeodomain-like_sf"/>
</dbReference>
<feature type="compositionally biased region" description="Acidic residues" evidence="4">
    <location>
        <begin position="393"/>
        <end position="411"/>
    </location>
</feature>
<evidence type="ECO:0000256" key="2">
    <source>
        <dbReference type="ARBA" id="ARBA00023125"/>
    </source>
</evidence>
<dbReference type="GO" id="GO:0000976">
    <property type="term" value="F:transcription cis-regulatory region binding"/>
    <property type="evidence" value="ECO:0007669"/>
    <property type="project" value="TreeGrafter"/>
</dbReference>
<accession>A0AAN7U4W1</accession>
<dbReference type="AlphaFoldDB" id="A0AAN7U4W1"/>
<feature type="region of interest" description="Disordered" evidence="4">
    <location>
        <begin position="539"/>
        <end position="606"/>
    </location>
</feature>
<dbReference type="InterPro" id="IPR017930">
    <property type="entry name" value="Myb_dom"/>
</dbReference>
<evidence type="ECO:0000313" key="7">
    <source>
        <dbReference type="EMBL" id="KAK5625300.1"/>
    </source>
</evidence>
<feature type="compositionally biased region" description="Low complexity" evidence="4">
    <location>
        <begin position="85"/>
        <end position="97"/>
    </location>
</feature>
<dbReference type="EMBL" id="JAWHQM010000002">
    <property type="protein sequence ID" value="KAK5625300.1"/>
    <property type="molecule type" value="Genomic_DNA"/>
</dbReference>
<dbReference type="PANTHER" id="PTHR46380">
    <property type="entry name" value="CYCLIN-D-BINDING MYB-LIKE TRANSCRIPTION FACTOR 1"/>
    <property type="match status" value="1"/>
</dbReference>
<feature type="domain" description="Myb-like" evidence="5">
    <location>
        <begin position="696"/>
        <end position="745"/>
    </location>
</feature>
<dbReference type="CDD" id="cd00167">
    <property type="entry name" value="SANT"/>
    <property type="match status" value="1"/>
</dbReference>
<gene>
    <name evidence="7" type="ORF">RRF57_001016</name>
</gene>
<dbReference type="PANTHER" id="PTHR46380:SF2">
    <property type="entry name" value="CYCLIN-D-BINDING MYB-LIKE TRANSCRIPTION FACTOR 1"/>
    <property type="match status" value="1"/>
</dbReference>
<evidence type="ECO:0000256" key="3">
    <source>
        <dbReference type="ARBA" id="ARBA00023242"/>
    </source>
</evidence>
<feature type="compositionally biased region" description="Basic residues" evidence="4">
    <location>
        <begin position="287"/>
        <end position="297"/>
    </location>
</feature>
<dbReference type="PROSITE" id="PS50090">
    <property type="entry name" value="MYB_LIKE"/>
    <property type="match status" value="2"/>
</dbReference>
<dbReference type="SUPFAM" id="SSF46689">
    <property type="entry name" value="Homeodomain-like"/>
    <property type="match status" value="1"/>
</dbReference>
<feature type="compositionally biased region" description="Basic residues" evidence="4">
    <location>
        <begin position="183"/>
        <end position="194"/>
    </location>
</feature>
<dbReference type="GO" id="GO:0005634">
    <property type="term" value="C:nucleus"/>
    <property type="evidence" value="ECO:0007669"/>
    <property type="project" value="UniProtKB-SubCell"/>
</dbReference>
<evidence type="ECO:0000259" key="6">
    <source>
        <dbReference type="PROSITE" id="PS51294"/>
    </source>
</evidence>